<dbReference type="GO" id="GO:0004798">
    <property type="term" value="F:dTMP kinase activity"/>
    <property type="evidence" value="ECO:0007669"/>
    <property type="project" value="UniProtKB-EC"/>
</dbReference>
<evidence type="ECO:0000313" key="11">
    <source>
        <dbReference type="Proteomes" id="UP001173801"/>
    </source>
</evidence>
<sequence length="191" mass="21250">MYILFEGIDGVGKSTQIECVSQIFKDAFITKEPGGTAFGEILREILLGGKFSLSKRAEILLFLADRAETMDKILSKNSFVISDRGLISGIAYALKNGDFDINELVFLNKFALNGLLPDKVVLFYATKELILSRLNGRGGFDSIEKRGVEYLLGVQDAMREACELLNLNTLIIDASLNKNQITKEIEKFIKD</sequence>
<keyword evidence="11" id="KW-1185">Reference proteome</keyword>
<keyword evidence="4 8" id="KW-0547">Nucleotide-binding</keyword>
<comment type="function">
    <text evidence="8">Phosphorylation of dTMP to form dTDP in both de novo and salvage pathways of dTTP synthesis.</text>
</comment>
<feature type="domain" description="Thymidylate kinase-like" evidence="9">
    <location>
        <begin position="5"/>
        <end position="185"/>
    </location>
</feature>
<evidence type="ECO:0000256" key="7">
    <source>
        <dbReference type="ARBA" id="ARBA00048743"/>
    </source>
</evidence>
<dbReference type="Gene3D" id="3.40.50.300">
    <property type="entry name" value="P-loop containing nucleotide triphosphate hydrolases"/>
    <property type="match status" value="1"/>
</dbReference>
<dbReference type="PANTHER" id="PTHR10344:SF4">
    <property type="entry name" value="UMP-CMP KINASE 2, MITOCHONDRIAL"/>
    <property type="match status" value="1"/>
</dbReference>
<evidence type="ECO:0000256" key="8">
    <source>
        <dbReference type="HAMAP-Rule" id="MF_00165"/>
    </source>
</evidence>
<dbReference type="EMBL" id="JANURM010000002">
    <property type="protein sequence ID" value="MDL0088245.1"/>
    <property type="molecule type" value="Genomic_DNA"/>
</dbReference>
<dbReference type="Proteomes" id="UP001173801">
    <property type="component" value="Unassembled WGS sequence"/>
</dbReference>
<protein>
    <recommendedName>
        <fullName evidence="8">Thymidylate kinase</fullName>
        <ecNumber evidence="8">2.7.4.9</ecNumber>
    </recommendedName>
    <alternativeName>
        <fullName evidence="8">dTMP kinase</fullName>
    </alternativeName>
</protein>
<comment type="catalytic activity">
    <reaction evidence="7 8">
        <text>dTMP + ATP = dTDP + ADP</text>
        <dbReference type="Rhea" id="RHEA:13517"/>
        <dbReference type="ChEBI" id="CHEBI:30616"/>
        <dbReference type="ChEBI" id="CHEBI:58369"/>
        <dbReference type="ChEBI" id="CHEBI:63528"/>
        <dbReference type="ChEBI" id="CHEBI:456216"/>
        <dbReference type="EC" id="2.7.4.9"/>
    </reaction>
</comment>
<gene>
    <name evidence="8 10" type="primary">tmk</name>
    <name evidence="10" type="ORF">NYG85_02485</name>
</gene>
<evidence type="ECO:0000259" key="9">
    <source>
        <dbReference type="Pfam" id="PF02223"/>
    </source>
</evidence>
<keyword evidence="3 8" id="KW-0545">Nucleotide biosynthesis</keyword>
<dbReference type="SUPFAM" id="SSF52540">
    <property type="entry name" value="P-loop containing nucleoside triphosphate hydrolases"/>
    <property type="match status" value="1"/>
</dbReference>
<evidence type="ECO:0000313" key="10">
    <source>
        <dbReference type="EMBL" id="MDL0088245.1"/>
    </source>
</evidence>
<dbReference type="CDD" id="cd01672">
    <property type="entry name" value="TMPK"/>
    <property type="match status" value="1"/>
</dbReference>
<accession>A0ABT7HMU8</accession>
<evidence type="ECO:0000256" key="3">
    <source>
        <dbReference type="ARBA" id="ARBA00022727"/>
    </source>
</evidence>
<evidence type="ECO:0000256" key="6">
    <source>
        <dbReference type="ARBA" id="ARBA00022840"/>
    </source>
</evidence>
<keyword evidence="5 8" id="KW-0418">Kinase</keyword>
<reference evidence="10" key="1">
    <citation type="submission" date="2022-08" db="EMBL/GenBank/DDBJ databases">
        <authorList>
            <person name="Wang H."/>
        </authorList>
    </citation>
    <scope>NUCLEOTIDE SEQUENCE</scope>
    <source>
        <strain evidence="10">PS10</strain>
    </source>
</reference>
<evidence type="ECO:0000256" key="2">
    <source>
        <dbReference type="ARBA" id="ARBA00022679"/>
    </source>
</evidence>
<keyword evidence="6 8" id="KW-0067">ATP-binding</keyword>
<evidence type="ECO:0000256" key="4">
    <source>
        <dbReference type="ARBA" id="ARBA00022741"/>
    </source>
</evidence>
<name>A0ABT7HMU8_9BACT</name>
<dbReference type="InterPro" id="IPR018094">
    <property type="entry name" value="Thymidylate_kinase"/>
</dbReference>
<dbReference type="InterPro" id="IPR027417">
    <property type="entry name" value="P-loop_NTPase"/>
</dbReference>
<proteinExistence type="inferred from homology"/>
<feature type="binding site" evidence="8">
    <location>
        <begin position="7"/>
        <end position="14"/>
    </location>
    <ligand>
        <name>ATP</name>
        <dbReference type="ChEBI" id="CHEBI:30616"/>
    </ligand>
</feature>
<dbReference type="NCBIfam" id="TIGR00041">
    <property type="entry name" value="DTMP_kinase"/>
    <property type="match status" value="1"/>
</dbReference>
<organism evidence="10 11">
    <name type="scientific">Campylobacter gastrosuis</name>
    <dbReference type="NCBI Taxonomy" id="2974576"/>
    <lineage>
        <taxon>Bacteria</taxon>
        <taxon>Pseudomonadati</taxon>
        <taxon>Campylobacterota</taxon>
        <taxon>Epsilonproteobacteria</taxon>
        <taxon>Campylobacterales</taxon>
        <taxon>Campylobacteraceae</taxon>
        <taxon>Campylobacter</taxon>
    </lineage>
</organism>
<keyword evidence="2 8" id="KW-0808">Transferase</keyword>
<dbReference type="EC" id="2.7.4.9" evidence="8"/>
<dbReference type="RefSeq" id="WP_284936898.1">
    <property type="nucleotide sequence ID" value="NZ_JANURM010000002.1"/>
</dbReference>
<comment type="caution">
    <text evidence="10">The sequence shown here is derived from an EMBL/GenBank/DDBJ whole genome shotgun (WGS) entry which is preliminary data.</text>
</comment>
<comment type="similarity">
    <text evidence="1 8">Belongs to the thymidylate kinase family.</text>
</comment>
<dbReference type="HAMAP" id="MF_00165">
    <property type="entry name" value="Thymidylate_kinase"/>
    <property type="match status" value="1"/>
</dbReference>
<dbReference type="InterPro" id="IPR039430">
    <property type="entry name" value="Thymidylate_kin-like_dom"/>
</dbReference>
<evidence type="ECO:0000256" key="5">
    <source>
        <dbReference type="ARBA" id="ARBA00022777"/>
    </source>
</evidence>
<evidence type="ECO:0000256" key="1">
    <source>
        <dbReference type="ARBA" id="ARBA00009776"/>
    </source>
</evidence>
<dbReference type="PANTHER" id="PTHR10344">
    <property type="entry name" value="THYMIDYLATE KINASE"/>
    <property type="match status" value="1"/>
</dbReference>
<reference evidence="10" key="2">
    <citation type="journal article" date="2023" name="Microorganisms">
        <title>Isolation and Genomic Characteristics of Cat-Borne Campylobacter felis sp. nov. and Sheep-Borne Campylobacter ovis sp. nov.</title>
        <authorList>
            <person name="Wang H."/>
            <person name="Li Y."/>
            <person name="Gu Y."/>
            <person name="Zhou G."/>
            <person name="Chen X."/>
            <person name="Zhang X."/>
            <person name="Shao Z."/>
            <person name="Zhang J."/>
            <person name="Zhang M."/>
        </authorList>
    </citation>
    <scope>NUCLEOTIDE SEQUENCE</scope>
    <source>
        <strain evidence="10">PS10</strain>
    </source>
</reference>
<dbReference type="Pfam" id="PF02223">
    <property type="entry name" value="Thymidylate_kin"/>
    <property type="match status" value="1"/>
</dbReference>